<dbReference type="PaxDb" id="4097-A0A1S4DEC8"/>
<keyword evidence="1" id="KW-0812">Transmembrane</keyword>
<sequence>MSSLCIFLKFFGMSSSPNQFNQKHLSKRISKRNRRVISTPFDQLEISNRRAYIHGIKFKSYKLFGKLDLPTEHMNIYSKVIYANMIAYEMSPNTNTRYEVTSYVNFMKSLIVCSEDVKELREKGVICNHLGTDEDAAKLFQDITTYDVVSHGSTLVDVIKDIQNHVSSKAKTSMAECYWTYFSTPWSIIALLIAGALLFLTIMQL</sequence>
<gene>
    <name evidence="2" type="primary">LOC107828728</name>
</gene>
<evidence type="ECO:0000256" key="1">
    <source>
        <dbReference type="SAM" id="Phobius"/>
    </source>
</evidence>
<dbReference type="OrthoDB" id="1254967at2759"/>
<dbReference type="RefSeq" id="XP_016511579.1">
    <property type="nucleotide sequence ID" value="XM_016656093.1"/>
</dbReference>
<dbReference type="KEGG" id="nta:107828728"/>
<dbReference type="OMA" id="YANMIAY"/>
<keyword evidence="1" id="KW-1133">Transmembrane helix</keyword>
<dbReference type="PANTHER" id="PTHR31549:SF129">
    <property type="entry name" value="DUF4220 DOMAIN-CONTAINING PROTEIN"/>
    <property type="match status" value="1"/>
</dbReference>
<protein>
    <submittedName>
        <fullName evidence="2">UPF0481 protein At3g02645</fullName>
    </submittedName>
</protein>
<dbReference type="Pfam" id="PF03140">
    <property type="entry name" value="DUF247"/>
    <property type="match status" value="1"/>
</dbReference>
<evidence type="ECO:0000313" key="2">
    <source>
        <dbReference type="RefSeq" id="XP_016511579.1"/>
    </source>
</evidence>
<dbReference type="PANTHER" id="PTHR31549">
    <property type="entry name" value="PROTEIN, PUTATIVE (DUF247)-RELATED-RELATED"/>
    <property type="match status" value="1"/>
</dbReference>
<organism evidence="2">
    <name type="scientific">Nicotiana tabacum</name>
    <name type="common">Common tobacco</name>
    <dbReference type="NCBI Taxonomy" id="4097"/>
    <lineage>
        <taxon>Eukaryota</taxon>
        <taxon>Viridiplantae</taxon>
        <taxon>Streptophyta</taxon>
        <taxon>Embryophyta</taxon>
        <taxon>Tracheophyta</taxon>
        <taxon>Spermatophyta</taxon>
        <taxon>Magnoliopsida</taxon>
        <taxon>eudicotyledons</taxon>
        <taxon>Gunneridae</taxon>
        <taxon>Pentapetalae</taxon>
        <taxon>asterids</taxon>
        <taxon>lamiids</taxon>
        <taxon>Solanales</taxon>
        <taxon>Solanaceae</taxon>
        <taxon>Nicotianoideae</taxon>
        <taxon>Nicotianeae</taxon>
        <taxon>Nicotiana</taxon>
    </lineage>
</organism>
<proteinExistence type="predicted"/>
<dbReference type="AlphaFoldDB" id="A0A1S4DEC8"/>
<keyword evidence="1" id="KW-0472">Membrane</keyword>
<name>A0A1S4DEC8_TOBAC</name>
<accession>A0A1S4DEC8</accession>
<reference evidence="2" key="1">
    <citation type="submission" date="2025-08" db="UniProtKB">
        <authorList>
            <consortium name="RefSeq"/>
        </authorList>
    </citation>
    <scope>IDENTIFICATION</scope>
</reference>
<feature type="transmembrane region" description="Helical" evidence="1">
    <location>
        <begin position="178"/>
        <end position="202"/>
    </location>
</feature>
<dbReference type="InterPro" id="IPR004158">
    <property type="entry name" value="DUF247_pln"/>
</dbReference>
<dbReference type="STRING" id="4097.A0A1S4DEC8"/>